<sequence>MGRHKHKSMASRNFAYEAGSLHAENNVAASSSRNRNQKGHTPNNPSTG</sequence>
<proteinExistence type="predicted"/>
<evidence type="ECO:0000313" key="3">
    <source>
        <dbReference type="Proteomes" id="UP001596989"/>
    </source>
</evidence>
<reference evidence="3" key="1">
    <citation type="journal article" date="2019" name="Int. J. Syst. Evol. Microbiol.">
        <title>The Global Catalogue of Microorganisms (GCM) 10K type strain sequencing project: providing services to taxonomists for standard genome sequencing and annotation.</title>
        <authorList>
            <consortium name="The Broad Institute Genomics Platform"/>
            <consortium name="The Broad Institute Genome Sequencing Center for Infectious Disease"/>
            <person name="Wu L."/>
            <person name="Ma J."/>
        </authorList>
    </citation>
    <scope>NUCLEOTIDE SEQUENCE [LARGE SCALE GENOMIC DNA]</scope>
    <source>
        <strain evidence="3">CCUG 59129</strain>
    </source>
</reference>
<feature type="compositionally biased region" description="Low complexity" evidence="1">
    <location>
        <begin position="25"/>
        <end position="34"/>
    </location>
</feature>
<name>A0ABW3HN93_9BACL</name>
<dbReference type="EMBL" id="JBHTJZ010000005">
    <property type="protein sequence ID" value="MFD0958992.1"/>
    <property type="molecule type" value="Genomic_DNA"/>
</dbReference>
<evidence type="ECO:0000256" key="1">
    <source>
        <dbReference type="SAM" id="MobiDB-lite"/>
    </source>
</evidence>
<evidence type="ECO:0000313" key="2">
    <source>
        <dbReference type="EMBL" id="MFD0958992.1"/>
    </source>
</evidence>
<comment type="caution">
    <text evidence="2">The sequence shown here is derived from an EMBL/GenBank/DDBJ whole genome shotgun (WGS) entry which is preliminary data.</text>
</comment>
<gene>
    <name evidence="2" type="ORF">ACFQ2I_06255</name>
</gene>
<organism evidence="2 3">
    <name type="scientific">Paenibacillus chungangensis</name>
    <dbReference type="NCBI Taxonomy" id="696535"/>
    <lineage>
        <taxon>Bacteria</taxon>
        <taxon>Bacillati</taxon>
        <taxon>Bacillota</taxon>
        <taxon>Bacilli</taxon>
        <taxon>Bacillales</taxon>
        <taxon>Paenibacillaceae</taxon>
        <taxon>Paenibacillus</taxon>
    </lineage>
</organism>
<dbReference type="Proteomes" id="UP001596989">
    <property type="component" value="Unassembled WGS sequence"/>
</dbReference>
<accession>A0ABW3HN93</accession>
<dbReference type="RefSeq" id="WP_262675802.1">
    <property type="nucleotide sequence ID" value="NZ_JBHTJZ010000005.1"/>
</dbReference>
<feature type="compositionally biased region" description="Polar residues" evidence="1">
    <location>
        <begin position="39"/>
        <end position="48"/>
    </location>
</feature>
<protein>
    <submittedName>
        <fullName evidence="2">Uncharacterized protein</fullName>
    </submittedName>
</protein>
<keyword evidence="3" id="KW-1185">Reference proteome</keyword>
<feature type="region of interest" description="Disordered" evidence="1">
    <location>
        <begin position="25"/>
        <end position="48"/>
    </location>
</feature>